<gene>
    <name evidence="5" type="ORF">BJBARM4_0713</name>
</gene>
<keyword evidence="2 5" id="KW-0689">Ribosomal protein</keyword>
<accession>D2EG30</accession>
<feature type="region of interest" description="Disordered" evidence="4">
    <location>
        <begin position="70"/>
        <end position="101"/>
    </location>
</feature>
<evidence type="ECO:0000313" key="6">
    <source>
        <dbReference type="Proteomes" id="UP000009375"/>
    </source>
</evidence>
<name>D2EG30_PARA4</name>
<organism evidence="5 6">
    <name type="scientific">Candidatus Parvarchaeum acidiphilum ARMAN-4</name>
    <dbReference type="NCBI Taxonomy" id="662760"/>
    <lineage>
        <taxon>Archaea</taxon>
        <taxon>Candidatus Parvarchaeota</taxon>
        <taxon>Candidatus Parvarchaeum</taxon>
    </lineage>
</organism>
<reference evidence="5 6" key="1">
    <citation type="journal article" date="2010" name="Proc. Natl. Acad. Sci. U.S.A.">
        <title>Enigmatic, ultrasmall, uncultivated Archaea.</title>
        <authorList>
            <person name="Baker B.J."/>
            <person name="Comolli L.R."/>
            <person name="Dick G.J."/>
            <person name="Hauser L.J."/>
            <person name="Hyatt D."/>
            <person name="Dill B.D."/>
            <person name="Land M.L."/>
            <person name="Verberkmoes N.C."/>
            <person name="Hettich R.L."/>
            <person name="Banfield J.F."/>
        </authorList>
    </citation>
    <scope>NUCLEOTIDE SEQUENCE [LARGE SCALE GENOMIC DNA]</scope>
</reference>
<dbReference type="PROSITE" id="PS00646">
    <property type="entry name" value="RIBOSOMAL_S13_1"/>
    <property type="match status" value="1"/>
</dbReference>
<dbReference type="Gene3D" id="4.10.910.10">
    <property type="entry name" value="30s ribosomal protein s13, domain 2"/>
    <property type="match status" value="1"/>
</dbReference>
<evidence type="ECO:0000256" key="3">
    <source>
        <dbReference type="ARBA" id="ARBA00023274"/>
    </source>
</evidence>
<dbReference type="EMBL" id="GG730055">
    <property type="protein sequence ID" value="EEZ92683.1"/>
    <property type="molecule type" value="Genomic_DNA"/>
</dbReference>
<dbReference type="InterPro" id="IPR010979">
    <property type="entry name" value="Ribosomal_uS13-like_H2TH"/>
</dbReference>
<dbReference type="Pfam" id="PF00416">
    <property type="entry name" value="Ribosomal_S13"/>
    <property type="match status" value="1"/>
</dbReference>
<evidence type="ECO:0000313" key="5">
    <source>
        <dbReference type="EMBL" id="EEZ92683.1"/>
    </source>
</evidence>
<dbReference type="GO" id="GO:0005840">
    <property type="term" value="C:ribosome"/>
    <property type="evidence" value="ECO:0007669"/>
    <property type="project" value="UniProtKB-KW"/>
</dbReference>
<dbReference type="InterPro" id="IPR001892">
    <property type="entry name" value="Ribosomal_uS13"/>
</dbReference>
<comment type="similarity">
    <text evidence="1">Belongs to the universal ribosomal protein uS13 family.</text>
</comment>
<dbReference type="AlphaFoldDB" id="D2EG30"/>
<proteinExistence type="inferred from homology"/>
<dbReference type="GO" id="GO:0003723">
    <property type="term" value="F:RNA binding"/>
    <property type="evidence" value="ECO:0007669"/>
    <property type="project" value="InterPro"/>
</dbReference>
<feature type="compositionally biased region" description="Basic and acidic residues" evidence="4">
    <location>
        <begin position="91"/>
        <end position="101"/>
    </location>
</feature>
<dbReference type="Proteomes" id="UP000009375">
    <property type="component" value="Unassembled WGS sequence"/>
</dbReference>
<dbReference type="SUPFAM" id="SSF46946">
    <property type="entry name" value="S13-like H2TH domain"/>
    <property type="match status" value="1"/>
</dbReference>
<evidence type="ECO:0000256" key="4">
    <source>
        <dbReference type="SAM" id="MobiDB-lite"/>
    </source>
</evidence>
<evidence type="ECO:0000256" key="1">
    <source>
        <dbReference type="ARBA" id="ARBA00008080"/>
    </source>
</evidence>
<keyword evidence="3" id="KW-0687">Ribonucleoprotein</keyword>
<dbReference type="GO" id="GO:0006412">
    <property type="term" value="P:translation"/>
    <property type="evidence" value="ECO:0007669"/>
    <property type="project" value="InterPro"/>
</dbReference>
<dbReference type="GO" id="GO:1990904">
    <property type="term" value="C:ribonucleoprotein complex"/>
    <property type="evidence" value="ECO:0007669"/>
    <property type="project" value="UniProtKB-KW"/>
</dbReference>
<protein>
    <submittedName>
        <fullName evidence="5">30S ribosomal protein S13P</fullName>
    </submittedName>
</protein>
<dbReference type="PROSITE" id="PS50159">
    <property type="entry name" value="RIBOSOMAL_S13_2"/>
    <property type="match status" value="1"/>
</dbReference>
<dbReference type="InterPro" id="IPR018269">
    <property type="entry name" value="Ribosomal_uS13_CS"/>
</dbReference>
<dbReference type="InterPro" id="IPR027437">
    <property type="entry name" value="Rbsml_uS13_C"/>
</dbReference>
<sequence>NELKEALSNPFKYKLPHWLFNWRRDETTGLDYHLLSNELRSKTTMQIQKIKTSRSYKGYRHSFSYKLRGQKVRSRGANVHGRVGSSLGVVRKKEQPKAGGK</sequence>
<feature type="non-terminal residue" evidence="5">
    <location>
        <position position="1"/>
    </location>
</feature>
<evidence type="ECO:0000256" key="2">
    <source>
        <dbReference type="ARBA" id="ARBA00022980"/>
    </source>
</evidence>
<dbReference type="GO" id="GO:0003735">
    <property type="term" value="F:structural constituent of ribosome"/>
    <property type="evidence" value="ECO:0007669"/>
    <property type="project" value="InterPro"/>
</dbReference>